<feature type="transmembrane region" description="Helical" evidence="2">
    <location>
        <begin position="58"/>
        <end position="76"/>
    </location>
</feature>
<evidence type="ECO:0000256" key="1">
    <source>
        <dbReference type="SAM" id="MobiDB-lite"/>
    </source>
</evidence>
<feature type="compositionally biased region" description="Pro residues" evidence="1">
    <location>
        <begin position="170"/>
        <end position="184"/>
    </location>
</feature>
<feature type="transmembrane region" description="Helical" evidence="2">
    <location>
        <begin position="21"/>
        <end position="46"/>
    </location>
</feature>
<name>A0A815AXR9_9BILA</name>
<keyword evidence="2" id="KW-0812">Transmembrane</keyword>
<organism evidence="3 5">
    <name type="scientific">Rotaria sordida</name>
    <dbReference type="NCBI Taxonomy" id="392033"/>
    <lineage>
        <taxon>Eukaryota</taxon>
        <taxon>Metazoa</taxon>
        <taxon>Spiralia</taxon>
        <taxon>Gnathifera</taxon>
        <taxon>Rotifera</taxon>
        <taxon>Eurotatoria</taxon>
        <taxon>Bdelloidea</taxon>
        <taxon>Philodinida</taxon>
        <taxon>Philodinidae</taxon>
        <taxon>Rotaria</taxon>
    </lineage>
</organism>
<reference evidence="3" key="1">
    <citation type="submission" date="2021-02" db="EMBL/GenBank/DDBJ databases">
        <authorList>
            <person name="Nowell W R."/>
        </authorList>
    </citation>
    <scope>NUCLEOTIDE SEQUENCE</scope>
</reference>
<feature type="transmembrane region" description="Helical" evidence="2">
    <location>
        <begin position="124"/>
        <end position="145"/>
    </location>
</feature>
<dbReference type="EMBL" id="CAJNOT010001921">
    <property type="protein sequence ID" value="CAF1264316.1"/>
    <property type="molecule type" value="Genomic_DNA"/>
</dbReference>
<evidence type="ECO:0000256" key="2">
    <source>
        <dbReference type="SAM" id="Phobius"/>
    </source>
</evidence>
<protein>
    <submittedName>
        <fullName evidence="3">Uncharacterized protein</fullName>
    </submittedName>
</protein>
<evidence type="ECO:0000313" key="3">
    <source>
        <dbReference type="EMBL" id="CAF1264316.1"/>
    </source>
</evidence>
<sequence>MQFVQFNSKHNQRQRWQRFWPTTLLVLIVIIEILLTSVIIGLEFWICCCVKSLVCATYVLIVHIISIAASSILLYYDALFLRHPNTCLWPKNLCNEGSLNLKFFGTTLGTSVDIHRIKFILIKIQITCAAVMIAICLVYTGIYVYTTVKVYTNNKITDPHTTIELGRIQQPPPPYWPPPPPRELPPSSDF</sequence>
<evidence type="ECO:0000313" key="5">
    <source>
        <dbReference type="Proteomes" id="UP000663864"/>
    </source>
</evidence>
<accession>A0A815AXR9</accession>
<proteinExistence type="predicted"/>
<keyword evidence="2" id="KW-1133">Transmembrane helix</keyword>
<evidence type="ECO:0000313" key="4">
    <source>
        <dbReference type="EMBL" id="CAF3882923.1"/>
    </source>
</evidence>
<keyword evidence="2" id="KW-0472">Membrane</keyword>
<comment type="caution">
    <text evidence="3">The sequence shown here is derived from an EMBL/GenBank/DDBJ whole genome shotgun (WGS) entry which is preliminary data.</text>
</comment>
<gene>
    <name evidence="4" type="ORF">JBS370_LOCUS19939</name>
    <name evidence="3" type="ORF">ZHD862_LOCUS26071</name>
</gene>
<dbReference type="Proteomes" id="UP000663864">
    <property type="component" value="Unassembled WGS sequence"/>
</dbReference>
<feature type="region of interest" description="Disordered" evidence="1">
    <location>
        <begin position="167"/>
        <end position="190"/>
    </location>
</feature>
<dbReference type="EMBL" id="CAJOBD010002452">
    <property type="protein sequence ID" value="CAF3882923.1"/>
    <property type="molecule type" value="Genomic_DNA"/>
</dbReference>
<dbReference type="AlphaFoldDB" id="A0A815AXR9"/>
<dbReference type="Proteomes" id="UP000663836">
    <property type="component" value="Unassembled WGS sequence"/>
</dbReference>